<proteinExistence type="predicted"/>
<keyword evidence="1" id="KW-0732">Signal</keyword>
<dbReference type="AlphaFoldDB" id="A0A7E4WB08"/>
<dbReference type="PANTHER" id="PTHR34311">
    <property type="entry name" value="PROTEIN CBG21698-RELATED"/>
    <property type="match status" value="1"/>
</dbReference>
<evidence type="ECO:0000313" key="3">
    <source>
        <dbReference type="WBParaSite" id="Pan_g8752.t1"/>
    </source>
</evidence>
<dbReference type="PANTHER" id="PTHR34311:SF4">
    <property type="entry name" value="NEMATODE SPECIFIC PEPTIDE FAMILY"/>
    <property type="match status" value="1"/>
</dbReference>
<accession>A0A7E4WB08</accession>
<evidence type="ECO:0000256" key="1">
    <source>
        <dbReference type="SAM" id="SignalP"/>
    </source>
</evidence>
<dbReference type="WBParaSite" id="Pan_g8752.t1">
    <property type="protein sequence ID" value="Pan_g8752.t1"/>
    <property type="gene ID" value="Pan_g8752"/>
</dbReference>
<evidence type="ECO:0000313" key="2">
    <source>
        <dbReference type="Proteomes" id="UP000492821"/>
    </source>
</evidence>
<feature type="chain" id="PRO_5028915359" evidence="1">
    <location>
        <begin position="19"/>
        <end position="271"/>
    </location>
</feature>
<name>A0A7E4WB08_PANRE</name>
<reference evidence="2" key="1">
    <citation type="journal article" date="2013" name="Genetics">
        <title>The draft genome and transcriptome of Panagrellus redivivus are shaped by the harsh demands of a free-living lifestyle.</title>
        <authorList>
            <person name="Srinivasan J."/>
            <person name="Dillman A.R."/>
            <person name="Macchietto M.G."/>
            <person name="Heikkinen L."/>
            <person name="Lakso M."/>
            <person name="Fracchia K.M."/>
            <person name="Antoshechkin I."/>
            <person name="Mortazavi A."/>
            <person name="Wong G."/>
            <person name="Sternberg P.W."/>
        </authorList>
    </citation>
    <scope>NUCLEOTIDE SEQUENCE [LARGE SCALE GENOMIC DNA]</scope>
    <source>
        <strain evidence="2">MT8872</strain>
    </source>
</reference>
<feature type="signal peptide" evidence="1">
    <location>
        <begin position="1"/>
        <end position="18"/>
    </location>
</feature>
<protein>
    <submittedName>
        <fullName evidence="3">C-type lectin domain-containing protein</fullName>
    </submittedName>
</protein>
<sequence>MKFLVAAVAVLALSSASAQLTDNCPSANLNQCTQQYLVTGLNYPLTDNSLIWTDYNTFINFTDNLWTANETNPDGLVQICNALEQLQGCLYQYNCLSPLAFLIRGATAEQAHVFSGLIREYRFRCGAGLYTILRENFPCVQRTVKHYSSVINACLQTYITNIEHDSQRACDYVNQFSMCNGNIFNRTECGFAGSTDHWWACESAYQLTQPNFPGCHESCSRGQNRPPQFEEYLKTHYKVENNKEWFKLPDVFKQNAAGEWVLSENDWVTAD</sequence>
<dbReference type="Proteomes" id="UP000492821">
    <property type="component" value="Unassembled WGS sequence"/>
</dbReference>
<organism evidence="2 3">
    <name type="scientific">Panagrellus redivivus</name>
    <name type="common">Microworm</name>
    <dbReference type="NCBI Taxonomy" id="6233"/>
    <lineage>
        <taxon>Eukaryota</taxon>
        <taxon>Metazoa</taxon>
        <taxon>Ecdysozoa</taxon>
        <taxon>Nematoda</taxon>
        <taxon>Chromadorea</taxon>
        <taxon>Rhabditida</taxon>
        <taxon>Tylenchina</taxon>
        <taxon>Panagrolaimomorpha</taxon>
        <taxon>Panagrolaimoidea</taxon>
        <taxon>Panagrolaimidae</taxon>
        <taxon>Panagrellus</taxon>
    </lineage>
</organism>
<keyword evidence="2" id="KW-1185">Reference proteome</keyword>
<reference evidence="3" key="2">
    <citation type="submission" date="2020-10" db="UniProtKB">
        <authorList>
            <consortium name="WormBaseParasite"/>
        </authorList>
    </citation>
    <scope>IDENTIFICATION</scope>
</reference>